<dbReference type="PROSITE" id="PS50280">
    <property type="entry name" value="SET"/>
    <property type="match status" value="1"/>
</dbReference>
<sequence length="477" mass="48832">MSANEVLRAAKALGTRELAFVNWILQPAMLKANPDGLPLLFRGPAGYGLRAPARGCRAADCVLRVPPEVWLPCSGEFAQQQAASRAPAFARRLHALHARVDSPHLAHTAALALALQFAAAAEADPLHTYARLICGGAMGEGVERGSGPPPLPLARASAESLEHLQASPLAQDIRRRAAAYERIHAALFQGSPLESDERARRAFVGNVALLLSRATSGGGMPFALVPYFDMLNHAAAPPSCAQAFEAATGSYTVTALRDHAPGEELLIDYGARAKGVYQMVRTYGFADLRCAAAAAAADPAAEPAAAAAAADLLQVEVAVGGVRTLELPISWDFAQRLPGEHAPPPRDGGGGRSADGNGGARRGGAGSGSSGAVRSIDALLRGLDATARVAAYRSVASQLQSALAKYGTSLEHDLGVLSDGLADGGGGSGDSGSDGGGGGDVIIPWELLCVYIRAAEKRALTAAVRDLDAAAAAASAG</sequence>
<feature type="compositionally biased region" description="Gly residues" evidence="1">
    <location>
        <begin position="347"/>
        <end position="369"/>
    </location>
</feature>
<evidence type="ECO:0000256" key="1">
    <source>
        <dbReference type="SAM" id="MobiDB-lite"/>
    </source>
</evidence>
<evidence type="ECO:0000313" key="4">
    <source>
        <dbReference type="Proteomes" id="UP000664859"/>
    </source>
</evidence>
<evidence type="ECO:0000259" key="2">
    <source>
        <dbReference type="PROSITE" id="PS50280"/>
    </source>
</evidence>
<name>A0A836CL99_9STRA</name>
<protein>
    <recommendedName>
        <fullName evidence="2">SET domain-containing protein</fullName>
    </recommendedName>
</protein>
<dbReference type="InterPro" id="IPR001214">
    <property type="entry name" value="SET_dom"/>
</dbReference>
<feature type="region of interest" description="Disordered" evidence="1">
    <location>
        <begin position="336"/>
        <end position="372"/>
    </location>
</feature>
<dbReference type="Proteomes" id="UP000664859">
    <property type="component" value="Unassembled WGS sequence"/>
</dbReference>
<dbReference type="InterPro" id="IPR050600">
    <property type="entry name" value="SETD3_SETD6_MTase"/>
</dbReference>
<dbReference type="Pfam" id="PF00856">
    <property type="entry name" value="SET"/>
    <property type="match status" value="1"/>
</dbReference>
<dbReference type="EMBL" id="JAFCMP010000034">
    <property type="protein sequence ID" value="KAG5190497.1"/>
    <property type="molecule type" value="Genomic_DNA"/>
</dbReference>
<dbReference type="SUPFAM" id="SSF82199">
    <property type="entry name" value="SET domain"/>
    <property type="match status" value="1"/>
</dbReference>
<proteinExistence type="predicted"/>
<accession>A0A836CL99</accession>
<gene>
    <name evidence="3" type="ORF">JKP88DRAFT_352738</name>
</gene>
<dbReference type="OrthoDB" id="341421at2759"/>
<dbReference type="PANTHER" id="PTHR13271">
    <property type="entry name" value="UNCHARACTERIZED PUTATIVE METHYLTRANSFERASE"/>
    <property type="match status" value="1"/>
</dbReference>
<evidence type="ECO:0000313" key="3">
    <source>
        <dbReference type="EMBL" id="KAG5190497.1"/>
    </source>
</evidence>
<reference evidence="3" key="1">
    <citation type="submission" date="2021-02" db="EMBL/GenBank/DDBJ databases">
        <title>First Annotated Genome of the Yellow-green Alga Tribonema minus.</title>
        <authorList>
            <person name="Mahan K.M."/>
        </authorList>
    </citation>
    <scope>NUCLEOTIDE SEQUENCE</scope>
    <source>
        <strain evidence="3">UTEX B ZZ1240</strain>
    </source>
</reference>
<keyword evidence="4" id="KW-1185">Reference proteome</keyword>
<comment type="caution">
    <text evidence="3">The sequence shown here is derived from an EMBL/GenBank/DDBJ whole genome shotgun (WGS) entry which is preliminary data.</text>
</comment>
<organism evidence="3 4">
    <name type="scientific">Tribonema minus</name>
    <dbReference type="NCBI Taxonomy" id="303371"/>
    <lineage>
        <taxon>Eukaryota</taxon>
        <taxon>Sar</taxon>
        <taxon>Stramenopiles</taxon>
        <taxon>Ochrophyta</taxon>
        <taxon>PX clade</taxon>
        <taxon>Xanthophyceae</taxon>
        <taxon>Tribonematales</taxon>
        <taxon>Tribonemataceae</taxon>
        <taxon>Tribonema</taxon>
    </lineage>
</organism>
<dbReference type="CDD" id="cd10527">
    <property type="entry name" value="SET_LSMT"/>
    <property type="match status" value="1"/>
</dbReference>
<dbReference type="InterPro" id="IPR046341">
    <property type="entry name" value="SET_dom_sf"/>
</dbReference>
<dbReference type="AlphaFoldDB" id="A0A836CL99"/>
<feature type="domain" description="SET" evidence="2">
    <location>
        <begin position="35"/>
        <end position="270"/>
    </location>
</feature>
<dbReference type="Gene3D" id="3.90.1410.10">
    <property type="entry name" value="set domain protein methyltransferase, domain 1"/>
    <property type="match status" value="1"/>
</dbReference>
<dbReference type="GO" id="GO:0016279">
    <property type="term" value="F:protein-lysine N-methyltransferase activity"/>
    <property type="evidence" value="ECO:0007669"/>
    <property type="project" value="TreeGrafter"/>
</dbReference>